<dbReference type="PRINTS" id="PR00953">
    <property type="entry name" value="TYPE3IMRPROT"/>
</dbReference>
<comment type="caution">
    <text evidence="8">The sequence shown here is derived from an EMBL/GenBank/DDBJ whole genome shotgun (WGS) entry which is preliminary data.</text>
</comment>
<keyword evidence="8" id="KW-0969">Cilium</keyword>
<evidence type="ECO:0000256" key="6">
    <source>
        <dbReference type="ARBA" id="ARBA00023136"/>
    </source>
</evidence>
<evidence type="ECO:0000313" key="9">
    <source>
        <dbReference type="Proteomes" id="UP001166585"/>
    </source>
</evidence>
<dbReference type="EMBL" id="JAHCQH010000025">
    <property type="protein sequence ID" value="MBS9479294.1"/>
    <property type="molecule type" value="Genomic_DNA"/>
</dbReference>
<protein>
    <submittedName>
        <fullName evidence="8">Flagellar type III secretion system protein FliR</fullName>
    </submittedName>
</protein>
<feature type="transmembrane region" description="Helical" evidence="7">
    <location>
        <begin position="70"/>
        <end position="91"/>
    </location>
</feature>
<evidence type="ECO:0000256" key="7">
    <source>
        <dbReference type="SAM" id="Phobius"/>
    </source>
</evidence>
<comment type="similarity">
    <text evidence="2">Belongs to the FliR/MopE/SpaR family.</text>
</comment>
<dbReference type="Pfam" id="PF01311">
    <property type="entry name" value="Bac_export_1"/>
    <property type="match status" value="1"/>
</dbReference>
<evidence type="ECO:0000256" key="5">
    <source>
        <dbReference type="ARBA" id="ARBA00022989"/>
    </source>
</evidence>
<comment type="subcellular location">
    <subcellularLocation>
        <location evidence="1">Cell membrane</location>
        <topology evidence="1">Multi-pass membrane protein</topology>
    </subcellularLocation>
</comment>
<dbReference type="PANTHER" id="PTHR30065:SF8">
    <property type="entry name" value="FLAGELLAR BIOSYNTHETIC PROTEIN FLIR"/>
    <property type="match status" value="1"/>
</dbReference>
<feature type="transmembrane region" description="Helical" evidence="7">
    <location>
        <begin position="177"/>
        <end position="200"/>
    </location>
</feature>
<evidence type="ECO:0000256" key="2">
    <source>
        <dbReference type="ARBA" id="ARBA00009772"/>
    </source>
</evidence>
<evidence type="ECO:0000256" key="4">
    <source>
        <dbReference type="ARBA" id="ARBA00022692"/>
    </source>
</evidence>
<sequence length="250" mass="26321">MMSQADALVVPGFLVFCRIGACFMLMPGFASARLPMKIRLFLALGVSLALLPLLEGAVVRSLAGAGLPDFLLAIAGELATGGIIGLLARIFVLALQAMATAAAQSIGLAMPAGIMVEDEQMPEITVLFSLSATVLIFVTGQHWEIIKALVDSYSRIPPAQAMNAGGVLTQAVDQLSATFLLALRLASPFMIYSVVVNFAVGLTNKLTPQIPVYFIAMPFVTLGGLLLLYAIADDMLAMFIAAFGVWLRGG</sequence>
<feature type="transmembrane region" description="Helical" evidence="7">
    <location>
        <begin position="7"/>
        <end position="26"/>
    </location>
</feature>
<feature type="transmembrane region" description="Helical" evidence="7">
    <location>
        <begin position="212"/>
        <end position="232"/>
    </location>
</feature>
<keyword evidence="4 7" id="KW-0812">Transmembrane</keyword>
<feature type="transmembrane region" description="Helical" evidence="7">
    <location>
        <begin position="124"/>
        <end position="143"/>
    </location>
</feature>
<evidence type="ECO:0000256" key="1">
    <source>
        <dbReference type="ARBA" id="ARBA00004651"/>
    </source>
</evidence>
<proteinExistence type="inferred from homology"/>
<dbReference type="InterPro" id="IPR002010">
    <property type="entry name" value="T3SS_IM_R"/>
</dbReference>
<keyword evidence="8" id="KW-0282">Flagellum</keyword>
<dbReference type="PANTHER" id="PTHR30065">
    <property type="entry name" value="FLAGELLAR BIOSYNTHETIC PROTEIN FLIR"/>
    <property type="match status" value="1"/>
</dbReference>
<feature type="transmembrane region" description="Helical" evidence="7">
    <location>
        <begin position="38"/>
        <end position="58"/>
    </location>
</feature>
<organism evidence="8 9">
    <name type="scientific">Ancylobacter radicis</name>
    <dbReference type="NCBI Taxonomy" id="2836179"/>
    <lineage>
        <taxon>Bacteria</taxon>
        <taxon>Pseudomonadati</taxon>
        <taxon>Pseudomonadota</taxon>
        <taxon>Alphaproteobacteria</taxon>
        <taxon>Hyphomicrobiales</taxon>
        <taxon>Xanthobacteraceae</taxon>
        <taxon>Ancylobacter</taxon>
    </lineage>
</organism>
<evidence type="ECO:0000256" key="3">
    <source>
        <dbReference type="ARBA" id="ARBA00022475"/>
    </source>
</evidence>
<reference evidence="8" key="1">
    <citation type="submission" date="2021-05" db="EMBL/GenBank/DDBJ databases">
        <authorList>
            <person name="Sun Q."/>
            <person name="Inoue M."/>
        </authorList>
    </citation>
    <scope>NUCLEOTIDE SEQUENCE</scope>
    <source>
        <strain evidence="8">VKM B-3255</strain>
    </source>
</reference>
<keyword evidence="6 7" id="KW-0472">Membrane</keyword>
<dbReference type="Proteomes" id="UP001166585">
    <property type="component" value="Unassembled WGS sequence"/>
</dbReference>
<evidence type="ECO:0000313" key="8">
    <source>
        <dbReference type="EMBL" id="MBS9479294.1"/>
    </source>
</evidence>
<name>A0ABS5REN6_9HYPH</name>
<gene>
    <name evidence="8" type="primary">fliR</name>
    <name evidence="8" type="ORF">KIP89_19475</name>
</gene>
<keyword evidence="3" id="KW-1003">Cell membrane</keyword>
<accession>A0ABS5REN6</accession>
<keyword evidence="5 7" id="KW-1133">Transmembrane helix</keyword>
<dbReference type="RefSeq" id="WP_213757265.1">
    <property type="nucleotide sequence ID" value="NZ_JAHCQH010000025.1"/>
</dbReference>
<keyword evidence="9" id="KW-1185">Reference proteome</keyword>
<keyword evidence="8" id="KW-0966">Cell projection</keyword>